<dbReference type="FunFam" id="3.40.50.10490:FF:000014">
    <property type="entry name" value="N-acetylmuramic acid 6-phosphate etherase"/>
    <property type="match status" value="1"/>
</dbReference>
<comment type="subunit">
    <text evidence="3">Homodimer.</text>
</comment>
<keyword evidence="1 3" id="KW-0456">Lyase</keyword>
<reference evidence="5 8" key="2">
    <citation type="submission" date="2018-03" db="EMBL/GenBank/DDBJ databases">
        <title>Genomic framework for the identification of Micromonospora saelicesensis and Micromonospora noduli.</title>
        <authorList>
            <person name="Riesco R."/>
            <person name="Trujillo M.E."/>
        </authorList>
    </citation>
    <scope>NUCLEOTIDE SEQUENCE [LARGE SCALE GENOMIC DNA]</scope>
    <source>
        <strain evidence="5 8">GAR05</strain>
    </source>
</reference>
<dbReference type="InterPro" id="IPR046348">
    <property type="entry name" value="SIS_dom_sf"/>
</dbReference>
<dbReference type="SUPFAM" id="SSF53697">
    <property type="entry name" value="SIS domain"/>
    <property type="match status" value="1"/>
</dbReference>
<dbReference type="EC" id="4.2.1.126" evidence="3"/>
<organism evidence="6 7">
    <name type="scientific">Micromonospora saelicesensis</name>
    <dbReference type="NCBI Taxonomy" id="285676"/>
    <lineage>
        <taxon>Bacteria</taxon>
        <taxon>Bacillati</taxon>
        <taxon>Actinomycetota</taxon>
        <taxon>Actinomycetes</taxon>
        <taxon>Micromonosporales</taxon>
        <taxon>Micromonosporaceae</taxon>
        <taxon>Micromonospora</taxon>
    </lineage>
</organism>
<evidence type="ECO:0000259" key="4">
    <source>
        <dbReference type="PROSITE" id="PS51464"/>
    </source>
</evidence>
<evidence type="ECO:0000256" key="2">
    <source>
        <dbReference type="ARBA" id="ARBA00023277"/>
    </source>
</evidence>
<comment type="miscellaneous">
    <text evidence="3">A lyase-type mechanism (elimination/hydration) is suggested for the cleavage of the lactyl ether bond of MurNAc 6-phosphate, with the formation of an alpha,beta-unsaturated aldehyde intermediate with (E)-stereochemistry, followed by the syn addition of water to give product.</text>
</comment>
<dbReference type="PROSITE" id="PS01272">
    <property type="entry name" value="GCKR"/>
    <property type="match status" value="1"/>
</dbReference>
<reference evidence="6 7" key="1">
    <citation type="submission" date="2016-06" db="EMBL/GenBank/DDBJ databases">
        <authorList>
            <person name="Kjaerup R.B."/>
            <person name="Dalgaard T.S."/>
            <person name="Juul-Madsen H.R."/>
        </authorList>
    </citation>
    <scope>NUCLEOTIDE SEQUENCE [LARGE SCALE GENOMIC DNA]</scope>
    <source>
        <strain evidence="6 7">DSM 44871</strain>
    </source>
</reference>
<dbReference type="AlphaFoldDB" id="A0A1C4WN30"/>
<dbReference type="Pfam" id="PF22645">
    <property type="entry name" value="GKRP_SIS_N"/>
    <property type="match status" value="1"/>
</dbReference>
<dbReference type="GO" id="GO:0016803">
    <property type="term" value="F:ether hydrolase activity"/>
    <property type="evidence" value="ECO:0007669"/>
    <property type="project" value="TreeGrafter"/>
</dbReference>
<feature type="active site" evidence="3">
    <location>
        <position position="114"/>
    </location>
</feature>
<dbReference type="NCBIfam" id="NF003915">
    <property type="entry name" value="PRK05441.1"/>
    <property type="match status" value="1"/>
</dbReference>
<comment type="function">
    <text evidence="3">Specifically catalyzes the cleavage of the D-lactyl ether substituent of MurNAc 6-phosphate, producing GlcNAc 6-phosphate and D-lactate.</text>
</comment>
<dbReference type="InterPro" id="IPR001347">
    <property type="entry name" value="SIS_dom"/>
</dbReference>
<dbReference type="InterPro" id="IPR040190">
    <property type="entry name" value="MURQ/GCKR"/>
</dbReference>
<dbReference type="InterPro" id="IPR005488">
    <property type="entry name" value="Etherase_MurQ"/>
</dbReference>
<dbReference type="Gene3D" id="1.10.8.1080">
    <property type="match status" value="1"/>
</dbReference>
<evidence type="ECO:0000313" key="5">
    <source>
        <dbReference type="EMBL" id="RAN92253.1"/>
    </source>
</evidence>
<comment type="similarity">
    <text evidence="3">Belongs to the GCKR-like family. MurNAc-6-P etherase subfamily.</text>
</comment>
<accession>A0A1C4WN30</accession>
<dbReference type="GO" id="GO:0009254">
    <property type="term" value="P:peptidoglycan turnover"/>
    <property type="evidence" value="ECO:0007669"/>
    <property type="project" value="TreeGrafter"/>
</dbReference>
<evidence type="ECO:0000256" key="3">
    <source>
        <dbReference type="HAMAP-Rule" id="MF_00068"/>
    </source>
</evidence>
<comment type="pathway">
    <text evidence="3">Amino-sugar metabolism; N-acetylmuramate degradation.</text>
</comment>
<comment type="catalytic activity">
    <reaction evidence="3">
        <text>N-acetyl-D-muramate 6-phosphate + H2O = N-acetyl-D-glucosamine 6-phosphate + (R)-lactate</text>
        <dbReference type="Rhea" id="RHEA:26410"/>
        <dbReference type="ChEBI" id="CHEBI:15377"/>
        <dbReference type="ChEBI" id="CHEBI:16004"/>
        <dbReference type="ChEBI" id="CHEBI:57513"/>
        <dbReference type="ChEBI" id="CHEBI:58722"/>
        <dbReference type="EC" id="4.2.1.126"/>
    </reaction>
</comment>
<dbReference type="GO" id="GO:0097173">
    <property type="term" value="P:N-acetylmuramic acid catabolic process"/>
    <property type="evidence" value="ECO:0007669"/>
    <property type="project" value="UniProtKB-UniPathway"/>
</dbReference>
<dbReference type="InterPro" id="IPR005486">
    <property type="entry name" value="Glucokinase_regulatory_CS"/>
</dbReference>
<evidence type="ECO:0000313" key="6">
    <source>
        <dbReference type="EMBL" id="SCE97610.1"/>
    </source>
</evidence>
<evidence type="ECO:0000313" key="7">
    <source>
        <dbReference type="Proteomes" id="UP000198864"/>
    </source>
</evidence>
<name>A0A1C4WN30_9ACTN</name>
<gene>
    <name evidence="3" type="primary">murQ</name>
    <name evidence="6" type="ORF">GA0070561_2862</name>
    <name evidence="5" type="ORF">GAR05_06244</name>
</gene>
<dbReference type="Proteomes" id="UP000249334">
    <property type="component" value="Unassembled WGS sequence"/>
</dbReference>
<dbReference type="PANTHER" id="PTHR10088">
    <property type="entry name" value="GLUCOKINASE REGULATORY PROTEIN"/>
    <property type="match status" value="1"/>
</dbReference>
<proteinExistence type="inferred from homology"/>
<dbReference type="NCBIfam" id="NF009222">
    <property type="entry name" value="PRK12570.1"/>
    <property type="match status" value="1"/>
</dbReference>
<dbReference type="Gene3D" id="3.40.50.10490">
    <property type="entry name" value="Glucose-6-phosphate isomerase like protein, domain 1"/>
    <property type="match status" value="1"/>
</dbReference>
<dbReference type="GO" id="GO:0097367">
    <property type="term" value="F:carbohydrate derivative binding"/>
    <property type="evidence" value="ECO:0007669"/>
    <property type="project" value="InterPro"/>
</dbReference>
<dbReference type="NCBIfam" id="TIGR00274">
    <property type="entry name" value="N-acetylmuramic acid 6-phosphate etherase"/>
    <property type="match status" value="1"/>
</dbReference>
<evidence type="ECO:0000256" key="1">
    <source>
        <dbReference type="ARBA" id="ARBA00023239"/>
    </source>
</evidence>
<keyword evidence="8" id="KW-1185">Reference proteome</keyword>
<dbReference type="Proteomes" id="UP000198864">
    <property type="component" value="Unassembled WGS sequence"/>
</dbReference>
<dbReference type="RefSeq" id="WP_091399834.1">
    <property type="nucleotide sequence ID" value="NZ_CP192017.1"/>
</dbReference>
<dbReference type="UniPathway" id="UPA00342"/>
<dbReference type="EMBL" id="FMCR01000002">
    <property type="protein sequence ID" value="SCE97610.1"/>
    <property type="molecule type" value="Genomic_DNA"/>
</dbReference>
<sequence>MDLSTLGTETRNDKTGDLDRMSPTELLLAMNDEDRTVADAVRRAVPDIAAAVDVIVASLRQGGRLIYLGAGTSGRIGMLDAVEIPPTFGTTPERVIGLLAGGARAFGVAVEGAEDDPTRAVADLDAVGLTARDTVVGLAASGRTPYVVGGLDHARALGAATVSVACNTDAVTSRHADVAIEVPTGPEVLTGSTRLKAGTAEKLVCNMLSTATMARLGKVYGNLMVDMNATNEKLVDRARRIVAEAADTDLDTAARALAAAHGHAKTAIVLLLANCTAEEAAARLRAADDDVRAAVAA</sequence>
<keyword evidence="2 3" id="KW-0119">Carbohydrate metabolism</keyword>
<evidence type="ECO:0000313" key="8">
    <source>
        <dbReference type="Proteomes" id="UP000249334"/>
    </source>
</evidence>
<feature type="domain" description="SIS" evidence="4">
    <location>
        <begin position="55"/>
        <end position="218"/>
    </location>
</feature>
<dbReference type="GO" id="GO:0016835">
    <property type="term" value="F:carbon-oxygen lyase activity"/>
    <property type="evidence" value="ECO:0007669"/>
    <property type="project" value="UniProtKB-UniRule"/>
</dbReference>
<dbReference type="GO" id="GO:0046348">
    <property type="term" value="P:amino sugar catabolic process"/>
    <property type="evidence" value="ECO:0007669"/>
    <property type="project" value="InterPro"/>
</dbReference>
<dbReference type="PROSITE" id="PS51464">
    <property type="entry name" value="SIS"/>
    <property type="match status" value="1"/>
</dbReference>
<feature type="active site" description="Proton donor" evidence="3">
    <location>
        <position position="83"/>
    </location>
</feature>
<dbReference type="EMBL" id="PXXW01000057">
    <property type="protein sequence ID" value="RAN92253.1"/>
    <property type="molecule type" value="Genomic_DNA"/>
</dbReference>
<dbReference type="CDD" id="cd05007">
    <property type="entry name" value="SIS_Etherase"/>
    <property type="match status" value="1"/>
</dbReference>
<dbReference type="STRING" id="285676.GA0070561_2862"/>
<dbReference type="PANTHER" id="PTHR10088:SF4">
    <property type="entry name" value="GLUCOKINASE REGULATORY PROTEIN"/>
    <property type="match status" value="1"/>
</dbReference>
<dbReference type="HAMAP" id="MF_00068">
    <property type="entry name" value="MurQ"/>
    <property type="match status" value="1"/>
</dbReference>
<protein>
    <recommendedName>
        <fullName evidence="3">N-acetylmuramic acid 6-phosphate etherase</fullName>
        <shortName evidence="3">MurNAc-6-P etherase</shortName>
        <ecNumber evidence="3">4.2.1.126</ecNumber>
    </recommendedName>
    <alternativeName>
        <fullName evidence="3">N-acetylmuramic acid 6-phosphate hydrolase</fullName>
    </alternativeName>
    <alternativeName>
        <fullName evidence="3">N-acetylmuramic acid 6-phosphate lyase</fullName>
    </alternativeName>
</protein>